<dbReference type="SUPFAM" id="SSF53335">
    <property type="entry name" value="S-adenosyl-L-methionine-dependent methyltransferases"/>
    <property type="match status" value="1"/>
</dbReference>
<dbReference type="InterPro" id="IPR029063">
    <property type="entry name" value="SAM-dependent_MTases_sf"/>
</dbReference>
<evidence type="ECO:0000313" key="5">
    <source>
        <dbReference type="EMBL" id="MDW5594614.1"/>
    </source>
</evidence>
<keyword evidence="2 5" id="KW-0808">Transferase</keyword>
<dbReference type="GO" id="GO:0008168">
    <property type="term" value="F:methyltransferase activity"/>
    <property type="evidence" value="ECO:0007669"/>
    <property type="project" value="UniProtKB-KW"/>
</dbReference>
<dbReference type="Proteomes" id="UP001284601">
    <property type="component" value="Unassembled WGS sequence"/>
</dbReference>
<evidence type="ECO:0000256" key="3">
    <source>
        <dbReference type="ARBA" id="ARBA00022691"/>
    </source>
</evidence>
<dbReference type="EMBL" id="JAWSTH010000019">
    <property type="protein sequence ID" value="MDW5594614.1"/>
    <property type="molecule type" value="Genomic_DNA"/>
</dbReference>
<dbReference type="EC" id="2.1.1.-" evidence="5"/>
<dbReference type="PANTHER" id="PTHR43464:SF19">
    <property type="entry name" value="UBIQUINONE BIOSYNTHESIS O-METHYLTRANSFERASE, MITOCHONDRIAL"/>
    <property type="match status" value="1"/>
</dbReference>
<dbReference type="Gene3D" id="2.20.130.10">
    <property type="entry name" value="CAC2371-like domains"/>
    <property type="match status" value="1"/>
</dbReference>
<gene>
    <name evidence="5" type="ORF">R7226_09720</name>
</gene>
<protein>
    <submittedName>
        <fullName evidence="5">Class I SAM-dependent methyltransferase</fullName>
        <ecNumber evidence="5">2.1.1.-</ecNumber>
    </submittedName>
</protein>
<sequence length="244" mass="26515">MSDEVENLNELDAFGAAFIAMSDKLGRYEETERECEQIAALLGLTPGAAVLDAGCGFGRNAGVLTRQGYPTTGVDISPAVIAEAEKRNPGPRYVVHDLTQKLPAELGSFDAIVNLYSSFGYGKTVADDQAVLETWHAALKPGGKLVMELSDIERTLHRLGPLGTVVDREENGVHEHLYVDPETRVLHVTYTAEGRSIEVETRYFTADELQAMVEQAGFRDVARYGGFDGSPKTPDDRLILVATA</sequence>
<keyword evidence="6" id="KW-1185">Reference proteome</keyword>
<dbReference type="PANTHER" id="PTHR43464">
    <property type="entry name" value="METHYLTRANSFERASE"/>
    <property type="match status" value="1"/>
</dbReference>
<feature type="domain" description="Methyltransferase" evidence="4">
    <location>
        <begin position="50"/>
        <end position="143"/>
    </location>
</feature>
<proteinExistence type="predicted"/>
<evidence type="ECO:0000313" key="6">
    <source>
        <dbReference type="Proteomes" id="UP001284601"/>
    </source>
</evidence>
<dbReference type="Pfam" id="PF13649">
    <property type="entry name" value="Methyltransf_25"/>
    <property type="match status" value="1"/>
</dbReference>
<name>A0ABU4HPG5_9ACTN</name>
<reference evidence="6" key="1">
    <citation type="submission" date="2023-07" db="EMBL/GenBank/DDBJ databases">
        <title>Conexibacter stalactiti sp. nov., isolated from stalactites in a lava cave and emended description of the genus Conexibacter.</title>
        <authorList>
            <person name="Lee S.D."/>
        </authorList>
    </citation>
    <scope>NUCLEOTIDE SEQUENCE [LARGE SCALE GENOMIC DNA]</scope>
    <source>
        <strain evidence="6">KCTC 39840</strain>
    </source>
</reference>
<keyword evidence="3" id="KW-0949">S-adenosyl-L-methionine</keyword>
<evidence type="ECO:0000256" key="2">
    <source>
        <dbReference type="ARBA" id="ARBA00022679"/>
    </source>
</evidence>
<comment type="caution">
    <text evidence="5">The sequence shown here is derived from an EMBL/GenBank/DDBJ whole genome shotgun (WGS) entry which is preliminary data.</text>
</comment>
<dbReference type="InterPro" id="IPR041698">
    <property type="entry name" value="Methyltransf_25"/>
</dbReference>
<organism evidence="5 6">
    <name type="scientific">Conexibacter stalactiti</name>
    <dbReference type="NCBI Taxonomy" id="1940611"/>
    <lineage>
        <taxon>Bacteria</taxon>
        <taxon>Bacillati</taxon>
        <taxon>Actinomycetota</taxon>
        <taxon>Thermoleophilia</taxon>
        <taxon>Solirubrobacterales</taxon>
        <taxon>Conexibacteraceae</taxon>
        <taxon>Conexibacter</taxon>
    </lineage>
</organism>
<dbReference type="CDD" id="cd02440">
    <property type="entry name" value="AdoMet_MTases"/>
    <property type="match status" value="1"/>
</dbReference>
<evidence type="ECO:0000259" key="4">
    <source>
        <dbReference type="Pfam" id="PF13649"/>
    </source>
</evidence>
<keyword evidence="1 5" id="KW-0489">Methyltransferase</keyword>
<dbReference type="Gene3D" id="3.40.50.150">
    <property type="entry name" value="Vaccinia Virus protein VP39"/>
    <property type="match status" value="1"/>
</dbReference>
<dbReference type="GO" id="GO:0032259">
    <property type="term" value="P:methylation"/>
    <property type="evidence" value="ECO:0007669"/>
    <property type="project" value="UniProtKB-KW"/>
</dbReference>
<accession>A0ABU4HPG5</accession>
<evidence type="ECO:0000256" key="1">
    <source>
        <dbReference type="ARBA" id="ARBA00022603"/>
    </source>
</evidence>
<dbReference type="RefSeq" id="WP_318596900.1">
    <property type="nucleotide sequence ID" value="NZ_JAWSTH010000019.1"/>
</dbReference>